<keyword evidence="3" id="KW-1003">Cell membrane</keyword>
<keyword evidence="2" id="KW-0813">Transport</keyword>
<feature type="transmembrane region" description="Helical" evidence="10">
    <location>
        <begin position="246"/>
        <end position="264"/>
    </location>
</feature>
<comment type="subcellular location">
    <subcellularLocation>
        <location evidence="1">Cell membrane</location>
        <topology evidence="1">Multi-pass membrane protein</topology>
    </subcellularLocation>
</comment>
<dbReference type="GO" id="GO:0051453">
    <property type="term" value="P:regulation of intracellular pH"/>
    <property type="evidence" value="ECO:0007669"/>
    <property type="project" value="TreeGrafter"/>
</dbReference>
<feature type="transmembrane region" description="Helical" evidence="10">
    <location>
        <begin position="60"/>
        <end position="77"/>
    </location>
</feature>
<feature type="transmembrane region" description="Helical" evidence="10">
    <location>
        <begin position="6"/>
        <end position="23"/>
    </location>
</feature>
<evidence type="ECO:0000313" key="13">
    <source>
        <dbReference type="Proteomes" id="UP000192775"/>
    </source>
</evidence>
<protein>
    <submittedName>
        <fullName evidence="12">Na+/H+ antiporter</fullName>
    </submittedName>
</protein>
<dbReference type="GO" id="GO:0015386">
    <property type="term" value="F:potassium:proton antiporter activity"/>
    <property type="evidence" value="ECO:0007669"/>
    <property type="project" value="TreeGrafter"/>
</dbReference>
<keyword evidence="8 10" id="KW-0472">Membrane</keyword>
<evidence type="ECO:0000256" key="9">
    <source>
        <dbReference type="ARBA" id="ARBA00023201"/>
    </source>
</evidence>
<gene>
    <name evidence="12" type="ORF">B5808_05800</name>
</gene>
<feature type="domain" description="Cation/H+ exchanger transmembrane" evidence="11">
    <location>
        <begin position="19"/>
        <end position="408"/>
    </location>
</feature>
<dbReference type="KEGG" id="cphy:B5808_05800"/>
<feature type="transmembrane region" description="Helical" evidence="10">
    <location>
        <begin position="389"/>
        <end position="409"/>
    </location>
</feature>
<feature type="transmembrane region" description="Helical" evidence="10">
    <location>
        <begin position="356"/>
        <end position="377"/>
    </location>
</feature>
<feature type="transmembrane region" description="Helical" evidence="10">
    <location>
        <begin position="89"/>
        <end position="112"/>
    </location>
</feature>
<dbReference type="EMBL" id="CP020715">
    <property type="protein sequence ID" value="ARJ04785.1"/>
    <property type="molecule type" value="Genomic_DNA"/>
</dbReference>
<name>A0A1X9LHV4_9MICO</name>
<reference evidence="12 13" key="1">
    <citation type="submission" date="2017-04" db="EMBL/GenBank/DDBJ databases">
        <authorList>
            <person name="Afonso C.L."/>
            <person name="Miller P.J."/>
            <person name="Scott M.A."/>
            <person name="Spackman E."/>
            <person name="Goraichik I."/>
            <person name="Dimitrov K.M."/>
            <person name="Suarez D.L."/>
            <person name="Swayne D.E."/>
        </authorList>
    </citation>
    <scope>NUCLEOTIDE SEQUENCE [LARGE SCALE GENOMIC DNA]</scope>
    <source>
        <strain evidence="13">XA(T)</strain>
    </source>
</reference>
<feature type="transmembrane region" description="Helical" evidence="10">
    <location>
        <begin position="311"/>
        <end position="335"/>
    </location>
</feature>
<evidence type="ECO:0000256" key="3">
    <source>
        <dbReference type="ARBA" id="ARBA00022475"/>
    </source>
</evidence>
<dbReference type="InterPro" id="IPR006153">
    <property type="entry name" value="Cation/H_exchanger_TM"/>
</dbReference>
<feature type="transmembrane region" description="Helical" evidence="10">
    <location>
        <begin position="118"/>
        <end position="140"/>
    </location>
</feature>
<feature type="transmembrane region" description="Helical" evidence="10">
    <location>
        <begin position="30"/>
        <end position="48"/>
    </location>
</feature>
<evidence type="ECO:0000256" key="5">
    <source>
        <dbReference type="ARBA" id="ARBA00022989"/>
    </source>
</evidence>
<evidence type="ECO:0000256" key="6">
    <source>
        <dbReference type="ARBA" id="ARBA00023053"/>
    </source>
</evidence>
<dbReference type="InterPro" id="IPR018422">
    <property type="entry name" value="Cation/H_exchanger_CPA1"/>
</dbReference>
<evidence type="ECO:0000313" key="12">
    <source>
        <dbReference type="EMBL" id="ARJ04785.1"/>
    </source>
</evidence>
<organism evidence="12 13">
    <name type="scientific">Cnuibacter physcomitrellae</name>
    <dbReference type="NCBI Taxonomy" id="1619308"/>
    <lineage>
        <taxon>Bacteria</taxon>
        <taxon>Bacillati</taxon>
        <taxon>Actinomycetota</taxon>
        <taxon>Actinomycetes</taxon>
        <taxon>Micrococcales</taxon>
        <taxon>Microbacteriaceae</taxon>
        <taxon>Cnuibacter</taxon>
    </lineage>
</organism>
<sequence>MAGMDPVTIIIWVVSFVVVTVAVTGLSGRVGWSAPVALVVVGAAVSFIPGVPQLAVQPDLILYGILPPLLYAAAIRTSFTDVRARRDGILLLSVGLVAFTVVAVGLTAWIAVPMITLSAAFAFGAVVAPTDAVAVTAIAGRVNLPRRLVTVLEGESLLNDATALVALNAAIAAIISTASGGPGTVTPGDVILEFAIAVIVGVGMGLVVGFVVGFIRRRLHSAVLDASLSLVVPYVAFIPAQELHGSGVLAVVVAGLYLGFRSPVIQTAQARIAEALNWRTIQYLLENAVFLFIGLSVASILGSAVEIGIGFWDVVLISVVLLFAVFASRFVWMMLTTSIYRFGPARLRERGWSYRTGVAVSFAGIRGVVTLAAVFLLPDQTPGRALLQLLALVVVVGTLVQGAFLPLVIRRLRLPAPDYSQETTEKHMLLAEAQTAGLRQLEEQLDDSVDQRVVDRLRANAQFLSDALDNPAPEEAEPLPRSYNRLRRDMIAAEREAILQARKEGRYQERAVRAALARIDVEETELDVGRPRPTE</sequence>
<evidence type="ECO:0000256" key="8">
    <source>
        <dbReference type="ARBA" id="ARBA00023136"/>
    </source>
</evidence>
<feature type="transmembrane region" description="Helical" evidence="10">
    <location>
        <begin position="161"/>
        <end position="179"/>
    </location>
</feature>
<feature type="transmembrane region" description="Helical" evidence="10">
    <location>
        <begin position="222"/>
        <end position="240"/>
    </location>
</feature>
<keyword evidence="5 10" id="KW-1133">Transmembrane helix</keyword>
<evidence type="ECO:0000256" key="7">
    <source>
        <dbReference type="ARBA" id="ARBA00023065"/>
    </source>
</evidence>
<evidence type="ECO:0000256" key="4">
    <source>
        <dbReference type="ARBA" id="ARBA00022692"/>
    </source>
</evidence>
<evidence type="ECO:0000259" key="11">
    <source>
        <dbReference type="Pfam" id="PF00999"/>
    </source>
</evidence>
<keyword evidence="4 10" id="KW-0812">Transmembrane</keyword>
<dbReference type="GO" id="GO:0098719">
    <property type="term" value="P:sodium ion import across plasma membrane"/>
    <property type="evidence" value="ECO:0007669"/>
    <property type="project" value="TreeGrafter"/>
</dbReference>
<keyword evidence="13" id="KW-1185">Reference proteome</keyword>
<feature type="transmembrane region" description="Helical" evidence="10">
    <location>
        <begin position="191"/>
        <end position="215"/>
    </location>
</feature>
<dbReference type="Proteomes" id="UP000192775">
    <property type="component" value="Chromosome"/>
</dbReference>
<evidence type="ECO:0000256" key="1">
    <source>
        <dbReference type="ARBA" id="ARBA00004651"/>
    </source>
</evidence>
<dbReference type="GO" id="GO:0005886">
    <property type="term" value="C:plasma membrane"/>
    <property type="evidence" value="ECO:0007669"/>
    <property type="project" value="UniProtKB-SubCell"/>
</dbReference>
<proteinExistence type="predicted"/>
<keyword evidence="7" id="KW-0406">Ion transport</keyword>
<evidence type="ECO:0000256" key="10">
    <source>
        <dbReference type="SAM" id="Phobius"/>
    </source>
</evidence>
<feature type="transmembrane region" description="Helical" evidence="10">
    <location>
        <begin position="284"/>
        <end position="305"/>
    </location>
</feature>
<evidence type="ECO:0000256" key="2">
    <source>
        <dbReference type="ARBA" id="ARBA00022448"/>
    </source>
</evidence>
<dbReference type="PANTHER" id="PTHR10110:SF86">
    <property type="entry name" value="SODIUM_HYDROGEN EXCHANGER 7"/>
    <property type="match status" value="1"/>
</dbReference>
<dbReference type="Gene3D" id="6.10.140.1330">
    <property type="match status" value="1"/>
</dbReference>
<dbReference type="GO" id="GO:0015385">
    <property type="term" value="F:sodium:proton antiporter activity"/>
    <property type="evidence" value="ECO:0007669"/>
    <property type="project" value="InterPro"/>
</dbReference>
<keyword evidence="9" id="KW-0739">Sodium transport</keyword>
<accession>A0A1X9LHV4</accession>
<dbReference type="Pfam" id="PF00999">
    <property type="entry name" value="Na_H_Exchanger"/>
    <property type="match status" value="1"/>
</dbReference>
<dbReference type="STRING" id="1619308.B5808_05800"/>
<keyword evidence="6" id="KW-0915">Sodium</keyword>
<dbReference type="AlphaFoldDB" id="A0A1X9LHV4"/>
<dbReference type="PANTHER" id="PTHR10110">
    <property type="entry name" value="SODIUM/HYDROGEN EXCHANGER"/>
    <property type="match status" value="1"/>
</dbReference>